<reference evidence="3" key="2">
    <citation type="submission" date="2012-08" db="EMBL/GenBank/DDBJ databases">
        <title>Genome sequence of Kazachstania naganishii.</title>
        <authorList>
            <person name="Gordon J.L."/>
            <person name="Armisen D."/>
            <person name="Proux-Wera E."/>
            <person name="OhEigeartaigh S.S."/>
            <person name="Byrne K.P."/>
            <person name="Wolfe K.H."/>
        </authorList>
    </citation>
    <scope>NUCLEOTIDE SEQUENCE [LARGE SCALE GENOMIC DNA]</scope>
    <source>
        <strain evidence="3">ATCC MYA-139 / BCRC 22969 / CBS 8797 / CCRC 22969 / KCTC 17520 / NBRC 10181 / NCYC 3082</strain>
    </source>
</reference>
<dbReference type="Pfam" id="PF09769">
    <property type="entry name" value="ApoO"/>
    <property type="match status" value="1"/>
</dbReference>
<dbReference type="InterPro" id="IPR033181">
    <property type="entry name" value="Mic26_fungi"/>
</dbReference>
<dbReference type="GeneID" id="34523477"/>
<proteinExistence type="predicted"/>
<dbReference type="KEGG" id="kng:KNAG_0A01530"/>
<reference evidence="2 3" key="1">
    <citation type="journal article" date="2011" name="Proc. Natl. Acad. Sci. U.S.A.">
        <title>Evolutionary erosion of yeast sex chromosomes by mating-type switching accidents.</title>
        <authorList>
            <person name="Gordon J.L."/>
            <person name="Armisen D."/>
            <person name="Proux-Wera E."/>
            <person name="Oheigeartaigh S.S."/>
            <person name="Byrne K.P."/>
            <person name="Wolfe K.H."/>
        </authorList>
    </citation>
    <scope>NUCLEOTIDE SEQUENCE [LARGE SCALE GENOMIC DNA]</scope>
    <source>
        <strain evidence="3">ATCC MYA-139 / BCRC 22969 / CBS 8797 / CCRC 22969 / KCTC 17520 / NBRC 10181 / NCYC 3082</strain>
    </source>
</reference>
<dbReference type="GO" id="GO:0061617">
    <property type="term" value="C:MICOS complex"/>
    <property type="evidence" value="ECO:0007669"/>
    <property type="project" value="UniProtKB-UniRule"/>
</dbReference>
<keyword evidence="1" id="KW-1133">Transmembrane helix</keyword>
<organism evidence="2 3">
    <name type="scientific">Huiozyma naganishii (strain ATCC MYA-139 / BCRC 22969 / CBS 8797 / KCTC 17520 / NBRC 10181 / NCYC 3082 / Yp74L-3)</name>
    <name type="common">Yeast</name>
    <name type="synonym">Kazachstania naganishii</name>
    <dbReference type="NCBI Taxonomy" id="1071383"/>
    <lineage>
        <taxon>Eukaryota</taxon>
        <taxon>Fungi</taxon>
        <taxon>Dikarya</taxon>
        <taxon>Ascomycota</taxon>
        <taxon>Saccharomycotina</taxon>
        <taxon>Saccharomycetes</taxon>
        <taxon>Saccharomycetales</taxon>
        <taxon>Saccharomycetaceae</taxon>
        <taxon>Huiozyma</taxon>
    </lineage>
</organism>
<comment type="subcellular location">
    <subcellularLocation>
        <location evidence="1">Mitochondrion inner membrane</location>
    </subcellularLocation>
</comment>
<dbReference type="PANTHER" id="PTHR28268:SF1">
    <property type="entry name" value="MICOS SUBUNIT MIC26"/>
    <property type="match status" value="1"/>
</dbReference>
<dbReference type="HOGENOM" id="CLU_1713546_0_0_1"/>
<feature type="transmembrane region" description="Helical" evidence="1">
    <location>
        <begin position="81"/>
        <end position="100"/>
    </location>
</feature>
<dbReference type="STRING" id="1071383.J7RT17"/>
<dbReference type="RefSeq" id="XP_022462088.1">
    <property type="nucleotide sequence ID" value="XM_022609785.1"/>
</dbReference>
<sequence>MGVSGKLTSMIHDGRVSLLGLFKSTETKVDELSKQYTREEQAVAQRVKSAYRDPPGTLVPGVSYAVLAMMAGSIVTKRYSWPLRVFVPFGAGLVALDYSLPLTMGALRDRVYNWEQASFPVLTKKQDEIAMELREGWKDCKDFWGKIQEKIGK</sequence>
<comment type="function">
    <text evidence="1">Component of the MICOS complex, a large protein complex of the mitochondrial inner membrane that plays crucial roles in the maintenance of crista junctions, inner membrane architecture, and formation of contact sites to the outer membrane.</text>
</comment>
<name>J7RT17_HUIN7</name>
<dbReference type="EMBL" id="HE978314">
    <property type="protein sequence ID" value="CCK67842.1"/>
    <property type="molecule type" value="Genomic_DNA"/>
</dbReference>
<keyword evidence="1" id="KW-0472">Membrane</keyword>
<keyword evidence="1" id="KW-0812">Transmembrane</keyword>
<gene>
    <name evidence="2" type="primary">KNAG0A01530</name>
    <name evidence="2" type="ordered locus">KNAG_0A01530</name>
</gene>
<keyword evidence="1" id="KW-0496">Mitochondrion</keyword>
<evidence type="ECO:0000313" key="3">
    <source>
        <dbReference type="Proteomes" id="UP000006310"/>
    </source>
</evidence>
<keyword evidence="1" id="KW-0999">Mitochondrion inner membrane</keyword>
<dbReference type="GO" id="GO:0044284">
    <property type="term" value="C:mitochondrial crista junction"/>
    <property type="evidence" value="ECO:0007669"/>
    <property type="project" value="TreeGrafter"/>
</dbReference>
<evidence type="ECO:0000313" key="2">
    <source>
        <dbReference type="EMBL" id="CCK67842.1"/>
    </source>
</evidence>
<dbReference type="PANTHER" id="PTHR28268">
    <property type="entry name" value="MICOS SUBUNIT MIC26"/>
    <property type="match status" value="1"/>
</dbReference>
<dbReference type="AlphaFoldDB" id="J7RT17"/>
<feature type="transmembrane region" description="Helical" evidence="1">
    <location>
        <begin position="56"/>
        <end position="75"/>
    </location>
</feature>
<dbReference type="InterPro" id="IPR019166">
    <property type="entry name" value="MIC26/MIC27"/>
</dbReference>
<dbReference type="OrthoDB" id="2399148at2759"/>
<keyword evidence="3" id="KW-1185">Reference proteome</keyword>
<comment type="subunit">
    <text evidence="1">Component of the mitochondrial contact site and cristae organizing system (MICOS) complex.</text>
</comment>
<protein>
    <recommendedName>
        <fullName evidence="1">MICOS complex subunit</fullName>
    </recommendedName>
</protein>
<accession>J7RT17</accession>
<dbReference type="GO" id="GO:0042407">
    <property type="term" value="P:cristae formation"/>
    <property type="evidence" value="ECO:0007669"/>
    <property type="project" value="InterPro"/>
</dbReference>
<evidence type="ECO:0000256" key="1">
    <source>
        <dbReference type="RuleBase" id="RU363021"/>
    </source>
</evidence>
<dbReference type="Proteomes" id="UP000006310">
    <property type="component" value="Chromosome 1"/>
</dbReference>